<protein>
    <recommendedName>
        <fullName evidence="12">Tryptophan--tRNA ligase, mitochondrial</fullName>
        <ecNumber evidence="3">6.1.1.2</ecNumber>
    </recommendedName>
    <alternativeName>
        <fullName evidence="13">(Mt)TrpRS</fullName>
    </alternativeName>
    <alternativeName>
        <fullName evidence="9">Tryptophanyl-tRNA synthetase</fullName>
    </alternativeName>
</protein>
<dbReference type="Pfam" id="PF00579">
    <property type="entry name" value="tRNA-synt_1b"/>
    <property type="match status" value="1"/>
</dbReference>
<evidence type="ECO:0000256" key="1">
    <source>
        <dbReference type="ARBA" id="ARBA00004305"/>
    </source>
</evidence>
<evidence type="ECO:0000256" key="8">
    <source>
        <dbReference type="ARBA" id="ARBA00023146"/>
    </source>
</evidence>
<evidence type="ECO:0000256" key="6">
    <source>
        <dbReference type="ARBA" id="ARBA00022840"/>
    </source>
</evidence>
<dbReference type="FunFam" id="1.10.240.10:FF:000002">
    <property type="entry name" value="Tryptophan--tRNA ligase"/>
    <property type="match status" value="1"/>
</dbReference>
<dbReference type="Proteomes" id="UP000008792">
    <property type="component" value="Unassembled WGS sequence"/>
</dbReference>
<dbReference type="InterPro" id="IPR002305">
    <property type="entry name" value="aa-tRNA-synth_Ic"/>
</dbReference>
<dbReference type="CDD" id="cd00806">
    <property type="entry name" value="TrpRS_core"/>
    <property type="match status" value="1"/>
</dbReference>
<keyword evidence="8" id="KW-0030">Aminoacyl-tRNA synthetase</keyword>
<feature type="region of interest" description="Disordered" evidence="14">
    <location>
        <begin position="30"/>
        <end position="82"/>
    </location>
</feature>
<evidence type="ECO:0000256" key="2">
    <source>
        <dbReference type="ARBA" id="ARBA00005594"/>
    </source>
</evidence>
<evidence type="ECO:0000256" key="13">
    <source>
        <dbReference type="ARBA" id="ARBA00080951"/>
    </source>
</evidence>
<evidence type="ECO:0000256" key="5">
    <source>
        <dbReference type="ARBA" id="ARBA00022741"/>
    </source>
</evidence>
<keyword evidence="6" id="KW-0067">ATP-binding</keyword>
<organism evidence="15 16">
    <name type="scientific">Drosophila virilis</name>
    <name type="common">Fruit fly</name>
    <dbReference type="NCBI Taxonomy" id="7244"/>
    <lineage>
        <taxon>Eukaryota</taxon>
        <taxon>Metazoa</taxon>
        <taxon>Ecdysozoa</taxon>
        <taxon>Arthropoda</taxon>
        <taxon>Hexapoda</taxon>
        <taxon>Insecta</taxon>
        <taxon>Pterygota</taxon>
        <taxon>Neoptera</taxon>
        <taxon>Endopterygota</taxon>
        <taxon>Diptera</taxon>
        <taxon>Brachycera</taxon>
        <taxon>Muscomorpha</taxon>
        <taxon>Ephydroidea</taxon>
        <taxon>Drosophilidae</taxon>
        <taxon>Drosophila</taxon>
    </lineage>
</organism>
<feature type="compositionally biased region" description="Polar residues" evidence="14">
    <location>
        <begin position="62"/>
        <end position="79"/>
    </location>
</feature>
<dbReference type="InterPro" id="IPR050203">
    <property type="entry name" value="Trp-tRNA_synthetase"/>
</dbReference>
<reference evidence="15 16" key="1">
    <citation type="journal article" date="2007" name="Nature">
        <title>Evolution of genes and genomes on the Drosophila phylogeny.</title>
        <authorList>
            <consortium name="Drosophila 12 Genomes Consortium"/>
            <person name="Clark A.G."/>
            <person name="Eisen M.B."/>
            <person name="Smith D.R."/>
            <person name="Bergman C.M."/>
            <person name="Oliver B."/>
            <person name="Markow T.A."/>
            <person name="Kaufman T.C."/>
            <person name="Kellis M."/>
            <person name="Gelbart W."/>
            <person name="Iyer V.N."/>
            <person name="Pollard D.A."/>
            <person name="Sackton T.B."/>
            <person name="Larracuente A.M."/>
            <person name="Singh N.D."/>
            <person name="Abad J.P."/>
            <person name="Abt D.N."/>
            <person name="Adryan B."/>
            <person name="Aguade M."/>
            <person name="Akashi H."/>
            <person name="Anderson W.W."/>
            <person name="Aquadro C.F."/>
            <person name="Ardell D.H."/>
            <person name="Arguello R."/>
            <person name="Artieri C.G."/>
            <person name="Barbash D.A."/>
            <person name="Barker D."/>
            <person name="Barsanti P."/>
            <person name="Batterham P."/>
            <person name="Batzoglou S."/>
            <person name="Begun D."/>
            <person name="Bhutkar A."/>
            <person name="Blanco E."/>
            <person name="Bosak S.A."/>
            <person name="Bradley R.K."/>
            <person name="Brand A.D."/>
            <person name="Brent M.R."/>
            <person name="Brooks A.N."/>
            <person name="Brown R.H."/>
            <person name="Butlin R.K."/>
            <person name="Caggese C."/>
            <person name="Calvi B.R."/>
            <person name="Bernardo de Carvalho A."/>
            <person name="Caspi A."/>
            <person name="Castrezana S."/>
            <person name="Celniker S.E."/>
            <person name="Chang J.L."/>
            <person name="Chapple C."/>
            <person name="Chatterji S."/>
            <person name="Chinwalla A."/>
            <person name="Civetta A."/>
            <person name="Clifton S.W."/>
            <person name="Comeron J.M."/>
            <person name="Costello J.C."/>
            <person name="Coyne J.A."/>
            <person name="Daub J."/>
            <person name="David R.G."/>
            <person name="Delcher A.L."/>
            <person name="Delehaunty K."/>
            <person name="Do C.B."/>
            <person name="Ebling H."/>
            <person name="Edwards K."/>
            <person name="Eickbush T."/>
            <person name="Evans J.D."/>
            <person name="Filipski A."/>
            <person name="Findeiss S."/>
            <person name="Freyhult E."/>
            <person name="Fulton L."/>
            <person name="Fulton R."/>
            <person name="Garcia A.C."/>
            <person name="Gardiner A."/>
            <person name="Garfield D.A."/>
            <person name="Garvin B.E."/>
            <person name="Gibson G."/>
            <person name="Gilbert D."/>
            <person name="Gnerre S."/>
            <person name="Godfrey J."/>
            <person name="Good R."/>
            <person name="Gotea V."/>
            <person name="Gravely B."/>
            <person name="Greenberg A.J."/>
            <person name="Griffiths-Jones S."/>
            <person name="Gross S."/>
            <person name="Guigo R."/>
            <person name="Gustafson E.A."/>
            <person name="Haerty W."/>
            <person name="Hahn M.W."/>
            <person name="Halligan D.L."/>
            <person name="Halpern A.L."/>
            <person name="Halter G.M."/>
            <person name="Han M.V."/>
            <person name="Heger A."/>
            <person name="Hillier L."/>
            <person name="Hinrichs A.S."/>
            <person name="Holmes I."/>
            <person name="Hoskins R.A."/>
            <person name="Hubisz M.J."/>
            <person name="Hultmark D."/>
            <person name="Huntley M.A."/>
            <person name="Jaffe D.B."/>
            <person name="Jagadeeshan S."/>
            <person name="Jeck W.R."/>
            <person name="Johnson J."/>
            <person name="Jones C.D."/>
            <person name="Jordan W.C."/>
            <person name="Karpen G.H."/>
            <person name="Kataoka E."/>
            <person name="Keightley P.D."/>
            <person name="Kheradpour P."/>
            <person name="Kirkness E.F."/>
            <person name="Koerich L.B."/>
            <person name="Kristiansen K."/>
            <person name="Kudrna D."/>
            <person name="Kulathinal R.J."/>
            <person name="Kumar S."/>
            <person name="Kwok R."/>
            <person name="Lander E."/>
            <person name="Langley C.H."/>
            <person name="Lapoint R."/>
            <person name="Lazzaro B.P."/>
            <person name="Lee S.J."/>
            <person name="Levesque L."/>
            <person name="Li R."/>
            <person name="Lin C.F."/>
            <person name="Lin M.F."/>
            <person name="Lindblad-Toh K."/>
            <person name="Llopart A."/>
            <person name="Long M."/>
            <person name="Low L."/>
            <person name="Lozovsky E."/>
            <person name="Lu J."/>
            <person name="Luo M."/>
            <person name="Machado C.A."/>
            <person name="Makalowski W."/>
            <person name="Marzo M."/>
            <person name="Matsuda M."/>
            <person name="Matzkin L."/>
            <person name="McAllister B."/>
            <person name="McBride C.S."/>
            <person name="McKernan B."/>
            <person name="McKernan K."/>
            <person name="Mendez-Lago M."/>
            <person name="Minx P."/>
            <person name="Mollenhauer M.U."/>
            <person name="Montooth K."/>
            <person name="Mount S.M."/>
            <person name="Mu X."/>
            <person name="Myers E."/>
            <person name="Negre B."/>
            <person name="Newfeld S."/>
            <person name="Nielsen R."/>
            <person name="Noor M.A."/>
            <person name="O'Grady P."/>
            <person name="Pachter L."/>
            <person name="Papaceit M."/>
            <person name="Parisi M.J."/>
            <person name="Parisi M."/>
            <person name="Parts L."/>
            <person name="Pedersen J.S."/>
            <person name="Pesole G."/>
            <person name="Phillippy A.M."/>
            <person name="Ponting C.P."/>
            <person name="Pop M."/>
            <person name="Porcelli D."/>
            <person name="Powell J.R."/>
            <person name="Prohaska S."/>
            <person name="Pruitt K."/>
            <person name="Puig M."/>
            <person name="Quesneville H."/>
            <person name="Ram K.R."/>
            <person name="Rand D."/>
            <person name="Rasmussen M.D."/>
            <person name="Reed L.K."/>
            <person name="Reenan R."/>
            <person name="Reily A."/>
            <person name="Remington K.A."/>
            <person name="Rieger T.T."/>
            <person name="Ritchie M.G."/>
            <person name="Robin C."/>
            <person name="Rogers Y.H."/>
            <person name="Rohde C."/>
            <person name="Rozas J."/>
            <person name="Rubenfield M.J."/>
            <person name="Ruiz A."/>
            <person name="Russo S."/>
            <person name="Salzberg S.L."/>
            <person name="Sanchez-Gracia A."/>
            <person name="Saranga D.J."/>
            <person name="Sato H."/>
            <person name="Schaeffer S.W."/>
            <person name="Schatz M.C."/>
            <person name="Schlenke T."/>
            <person name="Schwartz R."/>
            <person name="Segarra C."/>
            <person name="Singh R.S."/>
            <person name="Sirot L."/>
            <person name="Sirota M."/>
            <person name="Sisneros N.B."/>
            <person name="Smith C.D."/>
            <person name="Smith T.F."/>
            <person name="Spieth J."/>
            <person name="Stage D.E."/>
            <person name="Stark A."/>
            <person name="Stephan W."/>
            <person name="Strausberg R.L."/>
            <person name="Strempel S."/>
            <person name="Sturgill D."/>
            <person name="Sutton G."/>
            <person name="Sutton G.G."/>
            <person name="Tao W."/>
            <person name="Teichmann S."/>
            <person name="Tobari Y.N."/>
            <person name="Tomimura Y."/>
            <person name="Tsolas J.M."/>
            <person name="Valente V.L."/>
            <person name="Venter E."/>
            <person name="Venter J.C."/>
            <person name="Vicario S."/>
            <person name="Vieira F.G."/>
            <person name="Vilella A.J."/>
            <person name="Villasante A."/>
            <person name="Walenz B."/>
            <person name="Wang J."/>
            <person name="Wasserman M."/>
            <person name="Watts T."/>
            <person name="Wilson D."/>
            <person name="Wilson R.K."/>
            <person name="Wing R.A."/>
            <person name="Wolfner M.F."/>
            <person name="Wong A."/>
            <person name="Wong G.K."/>
            <person name="Wu C.I."/>
            <person name="Wu G."/>
            <person name="Yamamoto D."/>
            <person name="Yang H.P."/>
            <person name="Yang S.P."/>
            <person name="Yorke J.A."/>
            <person name="Yoshida K."/>
            <person name="Zdobnov E."/>
            <person name="Zhang P."/>
            <person name="Zhang Y."/>
            <person name="Zimin A.V."/>
            <person name="Baldwin J."/>
            <person name="Abdouelleil A."/>
            <person name="Abdulkadir J."/>
            <person name="Abebe A."/>
            <person name="Abera B."/>
            <person name="Abreu J."/>
            <person name="Acer S.C."/>
            <person name="Aftuck L."/>
            <person name="Alexander A."/>
            <person name="An P."/>
            <person name="Anderson E."/>
            <person name="Anderson S."/>
            <person name="Arachi H."/>
            <person name="Azer M."/>
            <person name="Bachantsang P."/>
            <person name="Barry A."/>
            <person name="Bayul T."/>
            <person name="Berlin A."/>
            <person name="Bessette D."/>
            <person name="Bloom T."/>
            <person name="Blye J."/>
            <person name="Boguslavskiy L."/>
            <person name="Bonnet C."/>
            <person name="Boukhgalter B."/>
            <person name="Bourzgui I."/>
            <person name="Brown A."/>
            <person name="Cahill P."/>
            <person name="Channer S."/>
            <person name="Cheshatsang Y."/>
            <person name="Chuda L."/>
            <person name="Citroen M."/>
            <person name="Collymore A."/>
            <person name="Cooke P."/>
            <person name="Costello M."/>
            <person name="D'Aco K."/>
            <person name="Daza R."/>
            <person name="De Haan G."/>
            <person name="DeGray S."/>
            <person name="DeMaso C."/>
            <person name="Dhargay N."/>
            <person name="Dooley K."/>
            <person name="Dooley E."/>
            <person name="Doricent M."/>
            <person name="Dorje P."/>
            <person name="Dorjee K."/>
            <person name="Dupes A."/>
            <person name="Elong R."/>
            <person name="Falk J."/>
            <person name="Farina A."/>
            <person name="Faro S."/>
            <person name="Ferguson D."/>
            <person name="Fisher S."/>
            <person name="Foley C.D."/>
            <person name="Franke A."/>
            <person name="Friedrich D."/>
            <person name="Gadbois L."/>
            <person name="Gearin G."/>
            <person name="Gearin C.R."/>
            <person name="Giannoukos G."/>
            <person name="Goode T."/>
            <person name="Graham J."/>
            <person name="Grandbois E."/>
            <person name="Grewal S."/>
            <person name="Gyaltsen K."/>
            <person name="Hafez N."/>
            <person name="Hagos B."/>
            <person name="Hall J."/>
            <person name="Henson C."/>
            <person name="Hollinger A."/>
            <person name="Honan T."/>
            <person name="Huard M.D."/>
            <person name="Hughes L."/>
            <person name="Hurhula B."/>
            <person name="Husby M.E."/>
            <person name="Kamat A."/>
            <person name="Kanga B."/>
            <person name="Kashin S."/>
            <person name="Khazanovich D."/>
            <person name="Kisner P."/>
            <person name="Lance K."/>
            <person name="Lara M."/>
            <person name="Lee W."/>
            <person name="Lennon N."/>
            <person name="Letendre F."/>
            <person name="LeVine R."/>
            <person name="Lipovsky A."/>
            <person name="Liu X."/>
            <person name="Liu J."/>
            <person name="Liu S."/>
            <person name="Lokyitsang T."/>
            <person name="Lokyitsang Y."/>
            <person name="Lubonja R."/>
            <person name="Lui A."/>
            <person name="MacDonald P."/>
            <person name="Magnisalis V."/>
            <person name="Maru K."/>
            <person name="Matthews C."/>
            <person name="McCusker W."/>
            <person name="McDonough S."/>
            <person name="Mehta T."/>
            <person name="Meldrim J."/>
            <person name="Meneus L."/>
            <person name="Mihai O."/>
            <person name="Mihalev A."/>
            <person name="Mihova T."/>
            <person name="Mittelman R."/>
            <person name="Mlenga V."/>
            <person name="Montmayeur A."/>
            <person name="Mulrain L."/>
            <person name="Navidi A."/>
            <person name="Naylor J."/>
            <person name="Negash T."/>
            <person name="Nguyen T."/>
            <person name="Nguyen N."/>
            <person name="Nicol R."/>
            <person name="Norbu C."/>
            <person name="Norbu N."/>
            <person name="Novod N."/>
            <person name="O'Neill B."/>
            <person name="Osman S."/>
            <person name="Markiewicz E."/>
            <person name="Oyono O.L."/>
            <person name="Patti C."/>
            <person name="Phunkhang P."/>
            <person name="Pierre F."/>
            <person name="Priest M."/>
            <person name="Raghuraman S."/>
            <person name="Rege F."/>
            <person name="Reyes R."/>
            <person name="Rise C."/>
            <person name="Rogov P."/>
            <person name="Ross K."/>
            <person name="Ryan E."/>
            <person name="Settipalli S."/>
            <person name="Shea T."/>
            <person name="Sherpa N."/>
            <person name="Shi L."/>
            <person name="Shih D."/>
            <person name="Sparrow T."/>
            <person name="Spaulding J."/>
            <person name="Stalker J."/>
            <person name="Stange-Thomann N."/>
            <person name="Stavropoulos S."/>
            <person name="Stone C."/>
            <person name="Strader C."/>
            <person name="Tesfaye S."/>
            <person name="Thomson T."/>
            <person name="Thoulutsang Y."/>
            <person name="Thoulutsang D."/>
            <person name="Topham K."/>
            <person name="Topping I."/>
            <person name="Tsamla T."/>
            <person name="Vassiliev H."/>
            <person name="Vo A."/>
            <person name="Wangchuk T."/>
            <person name="Wangdi T."/>
            <person name="Weiand M."/>
            <person name="Wilkinson J."/>
            <person name="Wilson A."/>
            <person name="Yadav S."/>
            <person name="Young G."/>
            <person name="Yu Q."/>
            <person name="Zembek L."/>
            <person name="Zhong D."/>
            <person name="Zimmer A."/>
            <person name="Zwirko Z."/>
            <person name="Jaffe D.B."/>
            <person name="Alvarez P."/>
            <person name="Brockman W."/>
            <person name="Butler J."/>
            <person name="Chin C."/>
            <person name="Gnerre S."/>
            <person name="Grabherr M."/>
            <person name="Kleber M."/>
            <person name="Mauceli E."/>
            <person name="MacCallum I."/>
        </authorList>
    </citation>
    <scope>NUCLEOTIDE SEQUENCE [LARGE SCALE GENOMIC DNA]</scope>
    <source>
        <strain evidence="16">Tucson 15010-1051.87</strain>
    </source>
</reference>
<proteinExistence type="inferred from homology"/>
<dbReference type="InParanoid" id="B4LIF1"/>
<feature type="region of interest" description="Disordered" evidence="14">
    <location>
        <begin position="451"/>
        <end position="480"/>
    </location>
</feature>
<dbReference type="Gene3D" id="1.10.240.10">
    <property type="entry name" value="Tyrosyl-Transfer RNA Synthetase"/>
    <property type="match status" value="1"/>
</dbReference>
<evidence type="ECO:0000256" key="12">
    <source>
        <dbReference type="ARBA" id="ARBA00069760"/>
    </source>
</evidence>
<dbReference type="GO" id="GO:0004830">
    <property type="term" value="F:tryptophan-tRNA ligase activity"/>
    <property type="evidence" value="ECO:0007669"/>
    <property type="project" value="UniProtKB-EC"/>
</dbReference>
<keyword evidence="5" id="KW-0547">Nucleotide-binding</keyword>
<feature type="compositionally biased region" description="Low complexity" evidence="14">
    <location>
        <begin position="642"/>
        <end position="681"/>
    </location>
</feature>
<evidence type="ECO:0000256" key="11">
    <source>
        <dbReference type="ARBA" id="ARBA00059972"/>
    </source>
</evidence>
<comment type="function">
    <text evidence="11">Catalyzes the attachment of tryptophan to tRNA(Trp) in a two-step reaction: tryptophan is first activated by ATP to form Trp-AMP and then transferred to the acceptor end of tRNA(Trp).</text>
</comment>
<dbReference type="SMR" id="B4LIF1"/>
<dbReference type="PANTHER" id="PTHR43766:SF1">
    <property type="entry name" value="TRYPTOPHAN--TRNA LIGASE, MITOCHONDRIAL"/>
    <property type="match status" value="1"/>
</dbReference>
<evidence type="ECO:0000256" key="4">
    <source>
        <dbReference type="ARBA" id="ARBA00022598"/>
    </source>
</evidence>
<dbReference type="Gene3D" id="3.40.50.620">
    <property type="entry name" value="HUPs"/>
    <property type="match status" value="1"/>
</dbReference>
<feature type="compositionally biased region" description="Acidic residues" evidence="14">
    <location>
        <begin position="686"/>
        <end position="707"/>
    </location>
</feature>
<evidence type="ECO:0000313" key="15">
    <source>
        <dbReference type="EMBL" id="EDW70738.2"/>
    </source>
</evidence>
<feature type="compositionally biased region" description="Polar residues" evidence="14">
    <location>
        <begin position="30"/>
        <end position="39"/>
    </location>
</feature>
<dbReference type="EMBL" id="CH940647">
    <property type="protein sequence ID" value="EDW70738.2"/>
    <property type="molecule type" value="Genomic_DNA"/>
</dbReference>
<dbReference type="GO" id="GO:0070183">
    <property type="term" value="P:mitochondrial tryptophanyl-tRNA aminoacylation"/>
    <property type="evidence" value="ECO:0007669"/>
    <property type="project" value="TreeGrafter"/>
</dbReference>
<dbReference type="KEGG" id="dvi:6624642"/>
<evidence type="ECO:0000256" key="9">
    <source>
        <dbReference type="ARBA" id="ARBA00030268"/>
    </source>
</evidence>
<dbReference type="STRING" id="7244.B4LIF1"/>
<dbReference type="PANTHER" id="PTHR43766">
    <property type="entry name" value="TRYPTOPHAN--TRNA LIGASE, MITOCHONDRIAL"/>
    <property type="match status" value="1"/>
</dbReference>
<name>B4LIF1_DROVI</name>
<keyword evidence="7" id="KW-0648">Protein biosynthesis</keyword>
<dbReference type="SUPFAM" id="SSF52374">
    <property type="entry name" value="Nucleotidylyl transferase"/>
    <property type="match status" value="1"/>
</dbReference>
<dbReference type="PROSITE" id="PS00178">
    <property type="entry name" value="AA_TRNA_LIGASE_I"/>
    <property type="match status" value="1"/>
</dbReference>
<dbReference type="FunFam" id="3.40.50.620:FF:000082">
    <property type="entry name" value="MSW1p Mitochondrial tryptophanyl-tRNA synthetase"/>
    <property type="match status" value="1"/>
</dbReference>
<dbReference type="InterPro" id="IPR014729">
    <property type="entry name" value="Rossmann-like_a/b/a_fold"/>
</dbReference>
<dbReference type="FunCoup" id="B4LIF1">
    <property type="interactions" value="234"/>
</dbReference>
<evidence type="ECO:0000256" key="3">
    <source>
        <dbReference type="ARBA" id="ARBA00013161"/>
    </source>
</evidence>
<dbReference type="NCBIfam" id="TIGR00233">
    <property type="entry name" value="trpS"/>
    <property type="match status" value="1"/>
</dbReference>
<feature type="region of interest" description="Disordered" evidence="14">
    <location>
        <begin position="526"/>
        <end position="547"/>
    </location>
</feature>
<dbReference type="PRINTS" id="PR01039">
    <property type="entry name" value="TRNASYNTHTRP"/>
</dbReference>
<keyword evidence="4" id="KW-0436">Ligase</keyword>
<dbReference type="HAMAP" id="MF_00140_B">
    <property type="entry name" value="Trp_tRNA_synth_B"/>
    <property type="match status" value="1"/>
</dbReference>
<dbReference type="AlphaFoldDB" id="B4LIF1"/>
<dbReference type="GO" id="GO:0005759">
    <property type="term" value="C:mitochondrial matrix"/>
    <property type="evidence" value="ECO:0007669"/>
    <property type="project" value="UniProtKB-SubCell"/>
</dbReference>
<evidence type="ECO:0000313" key="16">
    <source>
        <dbReference type="Proteomes" id="UP000008792"/>
    </source>
</evidence>
<dbReference type="HOGENOM" id="CLU_024225_0_0_1"/>
<dbReference type="OrthoDB" id="15808at2759"/>
<evidence type="ECO:0000256" key="7">
    <source>
        <dbReference type="ARBA" id="ARBA00022917"/>
    </source>
</evidence>
<comment type="similarity">
    <text evidence="2">Belongs to the class-I aminoacyl-tRNA synthetase family.</text>
</comment>
<dbReference type="EC" id="6.1.1.2" evidence="3"/>
<gene>
    <name evidence="15" type="primary">Dvir\GJ11372</name>
    <name evidence="15" type="ORF">Dvir_GJ11372</name>
</gene>
<comment type="catalytic activity">
    <reaction evidence="10">
        <text>tRNA(Trp) + L-tryptophan + ATP = L-tryptophyl-tRNA(Trp) + AMP + diphosphate + H(+)</text>
        <dbReference type="Rhea" id="RHEA:24080"/>
        <dbReference type="Rhea" id="RHEA-COMP:9671"/>
        <dbReference type="Rhea" id="RHEA-COMP:9705"/>
        <dbReference type="ChEBI" id="CHEBI:15378"/>
        <dbReference type="ChEBI" id="CHEBI:30616"/>
        <dbReference type="ChEBI" id="CHEBI:33019"/>
        <dbReference type="ChEBI" id="CHEBI:57912"/>
        <dbReference type="ChEBI" id="CHEBI:78442"/>
        <dbReference type="ChEBI" id="CHEBI:78535"/>
        <dbReference type="ChEBI" id="CHEBI:456215"/>
        <dbReference type="EC" id="6.1.1.2"/>
    </reaction>
</comment>
<dbReference type="GO" id="GO:0005524">
    <property type="term" value="F:ATP binding"/>
    <property type="evidence" value="ECO:0007669"/>
    <property type="project" value="UniProtKB-KW"/>
</dbReference>
<evidence type="ECO:0000256" key="10">
    <source>
        <dbReference type="ARBA" id="ARBA00049929"/>
    </source>
</evidence>
<dbReference type="InterPro" id="IPR024109">
    <property type="entry name" value="Trp-tRNA-ligase_bac-type"/>
</dbReference>
<comment type="subcellular location">
    <subcellularLocation>
        <location evidence="1">Mitochondrion matrix</location>
    </subcellularLocation>
</comment>
<feature type="region of interest" description="Disordered" evidence="14">
    <location>
        <begin position="642"/>
        <end position="721"/>
    </location>
</feature>
<evidence type="ECO:0000256" key="14">
    <source>
        <dbReference type="SAM" id="MobiDB-lite"/>
    </source>
</evidence>
<sequence length="721" mass="78844">MFRVGKFNVNRANRLTRITRRMSLAKRLLNASQIQSSGTAPRERMPTPPTSQSCLASKLQKKSQTVDPDQIQGPPQNQRWPRKIFSGIQPTGSLHLGNYLGAVRKWTQLQKSRENVTICIVDMHSITMPHNPPLLRENIFTMAATLLACGVDPAQSTLFVQSAVMEHSELNWILNSLTTMPRLAQLPQFKEKSRMVRDVPLGLFVYPVLQAADIMLYKATHVPVGIDQLQHIQLAQHLARNFNTRYGEMFPVCTPMIEENDGSRILSLREPSKKMSKSDQNPKATINLSDSPDVIKEKIKKAVTDFTSDISYSPKIRPGVSNLVNIHAQVTGMDIATVVEEAKQLDTAKYKERVAEAIIEHLRPIREKINLNLTNRNELIYMLEMGSEKARKAAQQTMCEIKQRLGLGVNAILPPSVYVPPPLPDHSRLTASQRLAKGVLHPDAHPHSMPHFEQRCEPSHGAAANIGGDSGDAVTGESTAKVGAPPIRAIRRPIVPVQTMRVEKSFNRNPSRHIFKLDTFNMPKIGFRDSNMTPTISRSDQRDRRNPVMGFAAPTSLSAVNSISGFKYGNSNPSALASIASQVNAAHRQQEMVSSVANSAYYKAASSSFNSKSPSVVNVAVNSAPNRNNAATKAVMMANAASSNSSTGSSSSSGSSSSNATLNTANSGSSSSSSSNNSITTKSEDSSDTTDEDGEQSVEDQDDDDDSYATVPSEDKMENSN</sequence>
<dbReference type="InterPro" id="IPR002306">
    <property type="entry name" value="Trp-tRNA-ligase"/>
</dbReference>
<accession>B4LIF1</accession>
<dbReference type="InterPro" id="IPR001412">
    <property type="entry name" value="aa-tRNA-synth_I_CS"/>
</dbReference>
<dbReference type="eggNOG" id="KOG2713">
    <property type="taxonomic scope" value="Eukaryota"/>
</dbReference>
<keyword evidence="16" id="KW-1185">Reference proteome</keyword>